<geneLocation type="plastid" evidence="1"/>
<accession>A0A1L6BUX4</accession>
<proteinExistence type="predicted"/>
<organism evidence="1">
    <name type="scientific">Lobelia siphilitica var. siphilitica</name>
    <dbReference type="NCBI Taxonomy" id="1929858"/>
    <lineage>
        <taxon>Eukaryota</taxon>
        <taxon>Viridiplantae</taxon>
        <taxon>Streptophyta</taxon>
        <taxon>Embryophyta</taxon>
        <taxon>Tracheophyta</taxon>
        <taxon>Spermatophyta</taxon>
        <taxon>Magnoliopsida</taxon>
        <taxon>eudicotyledons</taxon>
        <taxon>Gunneridae</taxon>
        <taxon>Pentapetalae</taxon>
        <taxon>asterids</taxon>
        <taxon>campanulids</taxon>
        <taxon>Asterales</taxon>
        <taxon>Campanulaceae</taxon>
        <taxon>Lobelia</taxon>
    </lineage>
</organism>
<reference evidence="1" key="2">
    <citation type="journal article" date="2017" name="Am. J. Bot.">
        <title>The East Asian origin of the giant lobelias.</title>
        <authorList>
            <person name="Knox E.B."/>
            <person name="Li C."/>
        </authorList>
    </citation>
    <scope>NUCLEOTIDE SEQUENCE</scope>
</reference>
<name>A0A1L6BUX4_LOBSI</name>
<dbReference type="AlphaFoldDB" id="A0A1L6BUX4"/>
<protein>
    <submittedName>
        <fullName evidence="1">Uncharacterized protein</fullName>
    </submittedName>
</protein>
<keyword evidence="1" id="KW-0934">Plastid</keyword>
<dbReference type="EMBL" id="KY354225">
    <property type="protein sequence ID" value="APQ39815.1"/>
    <property type="molecule type" value="Genomic_DNA"/>
</dbReference>
<evidence type="ECO:0000313" key="1">
    <source>
        <dbReference type="EMBL" id="APQ39815.1"/>
    </source>
</evidence>
<reference evidence="1" key="1">
    <citation type="journal article" date="2014" name="Proc. Natl. Acad. Sci. U.S.A.">
        <title>The dynamic history of plastid genomes in the Campanulaceae sensu lato is unique among angiosperms.</title>
        <authorList>
            <person name="Knox E.B."/>
        </authorList>
    </citation>
    <scope>NUCLEOTIDE SEQUENCE</scope>
</reference>
<gene>
    <name evidence="1" type="primary">ORF223</name>
    <name evidence="1" type="ORF">Lo_si_si1Pt0570</name>
</gene>
<sequence>MTFPKMDRPLFRTLWRLKLDFLFTTLLLKYLEEWGLERTSLSHKMALAHCLNLELKTSNFVDRLALTYVSVITKGLEKNSLFDRLINFYIVKRGLQTHSLFDLISRGFMQLLKRRRHLTSVFDKMALMYLLARCNEAVYKGLSMNGLGGVFDLAKVEGENLINRNLERISKTPMAFETAKIAIAYRLAEAFENETPDGFRYNAELGYWTGALERLRELEKEEN</sequence>